<comment type="caution">
    <text evidence="3">The sequence shown here is derived from an EMBL/GenBank/DDBJ whole genome shotgun (WGS) entry which is preliminary data.</text>
</comment>
<keyword evidence="2" id="KW-1133">Transmembrane helix</keyword>
<protein>
    <recommendedName>
        <fullName evidence="5">Transmembrane protein</fullName>
    </recommendedName>
</protein>
<feature type="transmembrane region" description="Helical" evidence="2">
    <location>
        <begin position="220"/>
        <end position="241"/>
    </location>
</feature>
<reference evidence="3" key="1">
    <citation type="submission" date="2023-02" db="EMBL/GenBank/DDBJ databases">
        <title>Tahibacter soli sp. nov. isolated from soil.</title>
        <authorList>
            <person name="Baek J.H."/>
            <person name="Lee J.K."/>
            <person name="Choi D.G."/>
            <person name="Jeon C.O."/>
        </authorList>
    </citation>
    <scope>NUCLEOTIDE SEQUENCE</scope>
    <source>
        <strain evidence="3">BL</strain>
    </source>
</reference>
<dbReference type="AlphaFoldDB" id="A0A9X3YQ11"/>
<keyword evidence="2" id="KW-0812">Transmembrane</keyword>
<dbReference type="EMBL" id="JAOVZO020000019">
    <property type="protein sequence ID" value="MDC8014783.1"/>
    <property type="molecule type" value="Genomic_DNA"/>
</dbReference>
<keyword evidence="4" id="KW-1185">Reference proteome</keyword>
<sequence>MSSRAPRDATRKPAEPRKPTLFDRGREVGRVRETIERLESPRLQMMFIVALTGAAGFAASYTMLVAGLHAMWLRYPLAVAVAYLVFLGLLWLWLRAIDRGHERNDALDSDAADLAVDASDALLRSTPGGDGAGSGPDFDLDIGGADLDEGAPIALVIAVAVAAVVAVAAAFWAVFAIVGGAPVLLAELAVDAALARGLYLRVRTIDRNRHWLRTAVARTVWRFAAVAGVFGAIGALLAWLVPGADSIGDIHG</sequence>
<evidence type="ECO:0000313" key="4">
    <source>
        <dbReference type="Proteomes" id="UP001139971"/>
    </source>
</evidence>
<gene>
    <name evidence="3" type="ORF">OD750_019740</name>
</gene>
<accession>A0A9X3YQ11</accession>
<keyword evidence="2" id="KW-0472">Membrane</keyword>
<name>A0A9X3YQ11_9GAMM</name>
<feature type="transmembrane region" description="Helical" evidence="2">
    <location>
        <begin position="47"/>
        <end position="69"/>
    </location>
</feature>
<feature type="region of interest" description="Disordered" evidence="1">
    <location>
        <begin position="1"/>
        <end position="22"/>
    </location>
</feature>
<feature type="transmembrane region" description="Helical" evidence="2">
    <location>
        <begin position="153"/>
        <end position="175"/>
    </location>
</feature>
<evidence type="ECO:0000313" key="3">
    <source>
        <dbReference type="EMBL" id="MDC8014783.1"/>
    </source>
</evidence>
<feature type="transmembrane region" description="Helical" evidence="2">
    <location>
        <begin position="75"/>
        <end position="94"/>
    </location>
</feature>
<dbReference type="RefSeq" id="WP_263540976.1">
    <property type="nucleotide sequence ID" value="NZ_JAOVZO020000019.1"/>
</dbReference>
<feature type="transmembrane region" description="Helical" evidence="2">
    <location>
        <begin position="181"/>
        <end position="199"/>
    </location>
</feature>
<evidence type="ECO:0000256" key="2">
    <source>
        <dbReference type="SAM" id="Phobius"/>
    </source>
</evidence>
<evidence type="ECO:0008006" key="5">
    <source>
        <dbReference type="Google" id="ProtNLM"/>
    </source>
</evidence>
<organism evidence="3 4">
    <name type="scientific">Tahibacter soli</name>
    <dbReference type="NCBI Taxonomy" id="2983605"/>
    <lineage>
        <taxon>Bacteria</taxon>
        <taxon>Pseudomonadati</taxon>
        <taxon>Pseudomonadota</taxon>
        <taxon>Gammaproteobacteria</taxon>
        <taxon>Lysobacterales</taxon>
        <taxon>Rhodanobacteraceae</taxon>
        <taxon>Tahibacter</taxon>
    </lineage>
</organism>
<evidence type="ECO:0000256" key="1">
    <source>
        <dbReference type="SAM" id="MobiDB-lite"/>
    </source>
</evidence>
<dbReference type="Proteomes" id="UP001139971">
    <property type="component" value="Unassembled WGS sequence"/>
</dbReference>
<proteinExistence type="predicted"/>